<name>A0A8S1LES7_9CILI</name>
<dbReference type="OrthoDB" id="322834at2759"/>
<organism evidence="2 3">
    <name type="scientific">Paramecium sonneborni</name>
    <dbReference type="NCBI Taxonomy" id="65129"/>
    <lineage>
        <taxon>Eukaryota</taxon>
        <taxon>Sar</taxon>
        <taxon>Alveolata</taxon>
        <taxon>Ciliophora</taxon>
        <taxon>Intramacronucleata</taxon>
        <taxon>Oligohymenophorea</taxon>
        <taxon>Peniculida</taxon>
        <taxon>Parameciidae</taxon>
        <taxon>Paramecium</taxon>
    </lineage>
</organism>
<reference evidence="2" key="1">
    <citation type="submission" date="2021-01" db="EMBL/GenBank/DDBJ databases">
        <authorList>
            <consortium name="Genoscope - CEA"/>
            <person name="William W."/>
        </authorList>
    </citation>
    <scope>NUCLEOTIDE SEQUENCE</scope>
</reference>
<keyword evidence="1" id="KW-0175">Coiled coil</keyword>
<proteinExistence type="predicted"/>
<protein>
    <submittedName>
        <fullName evidence="2">Uncharacterized protein</fullName>
    </submittedName>
</protein>
<dbReference type="AlphaFoldDB" id="A0A8S1LES7"/>
<dbReference type="Proteomes" id="UP000692954">
    <property type="component" value="Unassembled WGS sequence"/>
</dbReference>
<accession>A0A8S1LES7</accession>
<sequence length="255" mass="30543">MQQQQQIYEQYDALCFGEEQEEHLKNLIHLLKTKRRKPKPQIIQKDDEEGYQFDTLKEVKENGSHLSNLSSDTHQTFISINITDYEARQLQKMLEDLFKEFKQQQCEKERYKKAYSELYQNSQSGIKEIQKKISNSDVVQNNKKIESQDIKYSTDNSNKTSKKVLNPNQIVQSLRKLNTTYQKYLDEIRKSKQHNHSDQAFNQLRQKVEKFQEQQQNMKKDILILQECRTILNENEKILLEHDQELIGINQIFQR</sequence>
<feature type="coiled-coil region" evidence="1">
    <location>
        <begin position="87"/>
        <end position="121"/>
    </location>
</feature>
<keyword evidence="3" id="KW-1185">Reference proteome</keyword>
<comment type="caution">
    <text evidence="2">The sequence shown here is derived from an EMBL/GenBank/DDBJ whole genome shotgun (WGS) entry which is preliminary data.</text>
</comment>
<dbReference type="EMBL" id="CAJJDN010000019">
    <property type="protein sequence ID" value="CAD8064855.1"/>
    <property type="molecule type" value="Genomic_DNA"/>
</dbReference>
<gene>
    <name evidence="2" type="ORF">PSON_ATCC_30995.1.T0190326</name>
</gene>
<evidence type="ECO:0000256" key="1">
    <source>
        <dbReference type="SAM" id="Coils"/>
    </source>
</evidence>
<evidence type="ECO:0000313" key="2">
    <source>
        <dbReference type="EMBL" id="CAD8064855.1"/>
    </source>
</evidence>
<evidence type="ECO:0000313" key="3">
    <source>
        <dbReference type="Proteomes" id="UP000692954"/>
    </source>
</evidence>
<feature type="coiled-coil region" evidence="1">
    <location>
        <begin position="174"/>
        <end position="221"/>
    </location>
</feature>